<evidence type="ECO:0000313" key="16">
    <source>
        <dbReference type="EMBL" id="CBX29259.1"/>
    </source>
</evidence>
<accession>E1YFB5</accession>
<keyword evidence="6 12" id="KW-0028">Amino-acid biosynthesis</keyword>
<keyword evidence="9 12" id="KW-0456">Lyase</keyword>
<evidence type="ECO:0000256" key="1">
    <source>
        <dbReference type="ARBA" id="ARBA00003294"/>
    </source>
</evidence>
<feature type="active site" description="Proton donor/acceptor" evidence="12 14">
    <location>
        <position position="134"/>
    </location>
</feature>
<dbReference type="PIRSF" id="PIRSF001365">
    <property type="entry name" value="DHDPS"/>
    <property type="match status" value="1"/>
</dbReference>
<keyword evidence="5 12" id="KW-0963">Cytoplasm</keyword>
<dbReference type="Pfam" id="PF00701">
    <property type="entry name" value="DHDPS"/>
    <property type="match status" value="1"/>
</dbReference>
<keyword evidence="10 12" id="KW-0704">Schiff base</keyword>
<sequence>MITGCFTAIATPFKNNSVDYDGLSTLVDFQIANGITGILAVGTTGESPTLTWDEHNGIIEEVTKKSKGNCMCIAGTGSNNTKEALAATKHAANVGVDAVLLVDPYYNGPSSLEIRKEYIEPVASAFPDIHIIPYVIPGRTGTQLLPEDLALLYKNYKNVDTVKEATGNIENMKRTRKCCGTDYAILSGDDGLTYDMMTDPEINAAGVISVITNIAPKAIVQMVNALIQGNLSEAKKHKTALDPLFELVTVKTMEKTPYGEVVCRARNPLAIKAAMTILGMPSGGCRRPLGKLTQNGLEKVLAILTKVQSNNPEIFKPLEDFFGININKRLKNNSIMEMLCYQSY</sequence>
<reference evidence="16" key="1">
    <citation type="journal article" date="2011" name="Environ. Microbiol.">
        <title>Genomic insights into the metabolic potential of the polycyclic aromatic hydrocarbon degrading sulfate-reducing Deltaproteobacterium N47.</title>
        <authorList>
            <person name="Bergmann F."/>
            <person name="Selesi D."/>
            <person name="Weinmaier T."/>
            <person name="Tischler P."/>
            <person name="Rattei T."/>
            <person name="Meckenstock R.U."/>
        </authorList>
    </citation>
    <scope>NUCLEOTIDE SEQUENCE</scope>
</reference>
<feature type="active site" description="Schiff-base intermediate with substrate" evidence="12 14">
    <location>
        <position position="163"/>
    </location>
</feature>
<evidence type="ECO:0000256" key="9">
    <source>
        <dbReference type="ARBA" id="ARBA00023239"/>
    </source>
</evidence>
<evidence type="ECO:0000256" key="8">
    <source>
        <dbReference type="ARBA" id="ARBA00023154"/>
    </source>
</evidence>
<dbReference type="InterPro" id="IPR020624">
    <property type="entry name" value="Schiff_base-form_aldolases_CS"/>
</dbReference>
<comment type="function">
    <text evidence="1 12">Catalyzes the condensation of (S)-aspartate-beta-semialdehyde [(S)-ASA] and pyruvate to 4-hydroxy-tetrahydrodipicolinate (HTPA).</text>
</comment>
<dbReference type="InterPro" id="IPR005263">
    <property type="entry name" value="DapA"/>
</dbReference>
<comment type="subunit">
    <text evidence="12">Homotetramer; dimer of dimers.</text>
</comment>
<feature type="binding site" evidence="12 15">
    <location>
        <position position="44"/>
    </location>
    <ligand>
        <name>pyruvate</name>
        <dbReference type="ChEBI" id="CHEBI:15361"/>
    </ligand>
</feature>
<comment type="subcellular location">
    <subcellularLocation>
        <location evidence="12">Cytoplasm</location>
    </subcellularLocation>
</comment>
<dbReference type="SMART" id="SM01130">
    <property type="entry name" value="DHDPS"/>
    <property type="match status" value="1"/>
</dbReference>
<dbReference type="InterPro" id="IPR002220">
    <property type="entry name" value="DapA-like"/>
</dbReference>
<dbReference type="HAMAP" id="MF_00418">
    <property type="entry name" value="DapA"/>
    <property type="match status" value="1"/>
</dbReference>
<dbReference type="GO" id="GO:0009089">
    <property type="term" value="P:lysine biosynthetic process via diaminopimelate"/>
    <property type="evidence" value="ECO:0007669"/>
    <property type="project" value="UniProtKB-UniRule"/>
</dbReference>
<evidence type="ECO:0000256" key="7">
    <source>
        <dbReference type="ARBA" id="ARBA00022915"/>
    </source>
</evidence>
<evidence type="ECO:0000256" key="5">
    <source>
        <dbReference type="ARBA" id="ARBA00022490"/>
    </source>
</evidence>
<dbReference type="UniPathway" id="UPA00034">
    <property type="reaction ID" value="UER00017"/>
</dbReference>
<gene>
    <name evidence="12" type="primary">dapA</name>
    <name evidence="16" type="ORF">N47_J02400</name>
</gene>
<dbReference type="GO" id="GO:0008840">
    <property type="term" value="F:4-hydroxy-tetrahydrodipicolinate synthase activity"/>
    <property type="evidence" value="ECO:0007669"/>
    <property type="project" value="UniProtKB-UniRule"/>
</dbReference>
<comment type="pathway">
    <text evidence="2 12">Amino-acid biosynthesis; L-lysine biosynthesis via DAP pathway; (S)-tetrahydrodipicolinate from L-aspartate: step 3/4.</text>
</comment>
<keyword evidence="8 12" id="KW-0457">Lysine biosynthesis</keyword>
<feature type="binding site" evidence="12 15">
    <location>
        <position position="208"/>
    </location>
    <ligand>
        <name>pyruvate</name>
        <dbReference type="ChEBI" id="CHEBI:15361"/>
    </ligand>
</feature>
<protein>
    <recommendedName>
        <fullName evidence="4 12">4-hydroxy-tetrahydrodipicolinate synthase</fullName>
        <shortName evidence="12">HTPA synthase</shortName>
        <ecNumber evidence="4 12">4.3.3.7</ecNumber>
    </recommendedName>
</protein>
<dbReference type="PROSITE" id="PS00665">
    <property type="entry name" value="DHDPS_1"/>
    <property type="match status" value="1"/>
</dbReference>
<keyword evidence="7 12" id="KW-0220">Diaminopimelate biosynthesis</keyword>
<proteinExistence type="inferred from homology"/>
<evidence type="ECO:0000256" key="15">
    <source>
        <dbReference type="PIRSR" id="PIRSR001365-2"/>
    </source>
</evidence>
<dbReference type="InterPro" id="IPR013785">
    <property type="entry name" value="Aldolase_TIM"/>
</dbReference>
<evidence type="ECO:0000256" key="14">
    <source>
        <dbReference type="PIRSR" id="PIRSR001365-1"/>
    </source>
</evidence>
<evidence type="ECO:0000256" key="12">
    <source>
        <dbReference type="HAMAP-Rule" id="MF_00418"/>
    </source>
</evidence>
<evidence type="ECO:0000256" key="10">
    <source>
        <dbReference type="ARBA" id="ARBA00023270"/>
    </source>
</evidence>
<dbReference type="CDD" id="cd00950">
    <property type="entry name" value="DHDPS"/>
    <property type="match status" value="1"/>
</dbReference>
<comment type="similarity">
    <text evidence="3 12 13">Belongs to the DapA family.</text>
</comment>
<evidence type="ECO:0000256" key="11">
    <source>
        <dbReference type="ARBA" id="ARBA00047836"/>
    </source>
</evidence>
<dbReference type="AlphaFoldDB" id="E1YFB5"/>
<dbReference type="NCBIfam" id="TIGR00674">
    <property type="entry name" value="dapA"/>
    <property type="match status" value="1"/>
</dbReference>
<dbReference type="EC" id="4.3.3.7" evidence="4 12"/>
<evidence type="ECO:0000256" key="13">
    <source>
        <dbReference type="PIRNR" id="PIRNR001365"/>
    </source>
</evidence>
<dbReference type="PRINTS" id="PR00146">
    <property type="entry name" value="DHPICSNTHASE"/>
</dbReference>
<feature type="site" description="Part of a proton relay during catalysis" evidence="12">
    <location>
        <position position="43"/>
    </location>
</feature>
<evidence type="ECO:0000256" key="3">
    <source>
        <dbReference type="ARBA" id="ARBA00007592"/>
    </source>
</evidence>
<dbReference type="SUPFAM" id="SSF51569">
    <property type="entry name" value="Aldolase"/>
    <property type="match status" value="1"/>
</dbReference>
<dbReference type="EMBL" id="FR695872">
    <property type="protein sequence ID" value="CBX29259.1"/>
    <property type="molecule type" value="Genomic_DNA"/>
</dbReference>
<dbReference type="PANTHER" id="PTHR12128">
    <property type="entry name" value="DIHYDRODIPICOLINATE SYNTHASE"/>
    <property type="match status" value="1"/>
</dbReference>
<dbReference type="GO" id="GO:0005829">
    <property type="term" value="C:cytosol"/>
    <property type="evidence" value="ECO:0007669"/>
    <property type="project" value="TreeGrafter"/>
</dbReference>
<evidence type="ECO:0000256" key="4">
    <source>
        <dbReference type="ARBA" id="ARBA00012086"/>
    </source>
</evidence>
<dbReference type="GO" id="GO:0019877">
    <property type="term" value="P:diaminopimelate biosynthetic process"/>
    <property type="evidence" value="ECO:0007669"/>
    <property type="project" value="UniProtKB-UniRule"/>
</dbReference>
<comment type="catalytic activity">
    <reaction evidence="11 12">
        <text>L-aspartate 4-semialdehyde + pyruvate = (2S,4S)-4-hydroxy-2,3,4,5-tetrahydrodipicolinate + H2O + H(+)</text>
        <dbReference type="Rhea" id="RHEA:34171"/>
        <dbReference type="ChEBI" id="CHEBI:15361"/>
        <dbReference type="ChEBI" id="CHEBI:15377"/>
        <dbReference type="ChEBI" id="CHEBI:15378"/>
        <dbReference type="ChEBI" id="CHEBI:67139"/>
        <dbReference type="ChEBI" id="CHEBI:537519"/>
        <dbReference type="EC" id="4.3.3.7"/>
    </reaction>
</comment>
<comment type="caution">
    <text evidence="12">Was originally thought to be a dihydrodipicolinate synthase (DHDPS), catalyzing the condensation of (S)-aspartate-beta-semialdehyde [(S)-ASA] and pyruvate to dihydrodipicolinate (DHDP). However, it was shown in E.coli that the product of the enzymatic reaction is not dihydrodipicolinate but in fact (4S)-4-hydroxy-2,3,4,5-tetrahydro-(2S)-dipicolinic acid (HTPA), and that the consecutive dehydration reaction leading to DHDP is not spontaneous but catalyzed by DapB.</text>
</comment>
<dbReference type="PANTHER" id="PTHR12128:SF66">
    <property type="entry name" value="4-HYDROXY-2-OXOGLUTARATE ALDOLASE, MITOCHONDRIAL"/>
    <property type="match status" value="1"/>
</dbReference>
<name>E1YFB5_9BACT</name>
<evidence type="ECO:0000256" key="2">
    <source>
        <dbReference type="ARBA" id="ARBA00005120"/>
    </source>
</evidence>
<feature type="site" description="Part of a proton relay during catalysis" evidence="12">
    <location>
        <position position="106"/>
    </location>
</feature>
<evidence type="ECO:0000256" key="6">
    <source>
        <dbReference type="ARBA" id="ARBA00022605"/>
    </source>
</evidence>
<organism evidence="16">
    <name type="scientific">uncultured Desulfobacterium sp</name>
    <dbReference type="NCBI Taxonomy" id="201089"/>
    <lineage>
        <taxon>Bacteria</taxon>
        <taxon>Pseudomonadati</taxon>
        <taxon>Thermodesulfobacteriota</taxon>
        <taxon>Desulfobacteria</taxon>
        <taxon>Desulfobacterales</taxon>
        <taxon>Desulfobacteriaceae</taxon>
        <taxon>Desulfobacterium</taxon>
        <taxon>environmental samples</taxon>
    </lineage>
</organism>
<dbReference type="Gene3D" id="3.20.20.70">
    <property type="entry name" value="Aldolase class I"/>
    <property type="match status" value="1"/>
</dbReference>